<keyword evidence="3" id="KW-1003">Cell membrane</keyword>
<dbReference type="OrthoDB" id="9178195at2"/>
<proteinExistence type="inferred from homology"/>
<keyword evidence="11" id="KW-1185">Reference proteome</keyword>
<organism evidence="10 11">
    <name type="scientific">Ramlibacter henchirensis</name>
    <dbReference type="NCBI Taxonomy" id="204072"/>
    <lineage>
        <taxon>Bacteria</taxon>
        <taxon>Pseudomonadati</taxon>
        <taxon>Pseudomonadota</taxon>
        <taxon>Betaproteobacteria</taxon>
        <taxon>Burkholderiales</taxon>
        <taxon>Comamonadaceae</taxon>
        <taxon>Ramlibacter</taxon>
    </lineage>
</organism>
<dbReference type="CDD" id="cd06261">
    <property type="entry name" value="TM_PBP2"/>
    <property type="match status" value="1"/>
</dbReference>
<feature type="transmembrane region" description="Helical" evidence="8">
    <location>
        <begin position="238"/>
        <end position="257"/>
    </location>
</feature>
<evidence type="ECO:0000256" key="3">
    <source>
        <dbReference type="ARBA" id="ARBA00022475"/>
    </source>
</evidence>
<comment type="caution">
    <text evidence="10">The sequence shown here is derived from an EMBL/GenBank/DDBJ whole genome shotgun (WGS) entry which is preliminary data.</text>
</comment>
<feature type="transmembrane region" description="Helical" evidence="8">
    <location>
        <begin position="12"/>
        <end position="33"/>
    </location>
</feature>
<evidence type="ECO:0000256" key="7">
    <source>
        <dbReference type="ARBA" id="ARBA00023136"/>
    </source>
</evidence>
<evidence type="ECO:0000259" key="9">
    <source>
        <dbReference type="PROSITE" id="PS50928"/>
    </source>
</evidence>
<protein>
    <submittedName>
        <fullName evidence="10">ABC transporter permease</fullName>
    </submittedName>
</protein>
<keyword evidence="2 8" id="KW-0813">Transport</keyword>
<feature type="transmembrane region" description="Helical" evidence="8">
    <location>
        <begin position="183"/>
        <end position="205"/>
    </location>
</feature>
<feature type="transmembrane region" description="Helical" evidence="8">
    <location>
        <begin position="212"/>
        <end position="232"/>
    </location>
</feature>
<dbReference type="EMBL" id="SMLM01000002">
    <property type="protein sequence ID" value="TFZ02770.1"/>
    <property type="molecule type" value="Genomic_DNA"/>
</dbReference>
<name>A0A4Z0BWN8_9BURK</name>
<dbReference type="Proteomes" id="UP000298180">
    <property type="component" value="Unassembled WGS sequence"/>
</dbReference>
<dbReference type="GO" id="GO:0005886">
    <property type="term" value="C:plasma membrane"/>
    <property type="evidence" value="ECO:0007669"/>
    <property type="project" value="UniProtKB-SubCell"/>
</dbReference>
<feature type="domain" description="ABC transmembrane type-1" evidence="9">
    <location>
        <begin position="64"/>
        <end position="258"/>
    </location>
</feature>
<feature type="transmembrane region" description="Helical" evidence="8">
    <location>
        <begin position="70"/>
        <end position="90"/>
    </location>
</feature>
<evidence type="ECO:0000256" key="4">
    <source>
        <dbReference type="ARBA" id="ARBA00022519"/>
    </source>
</evidence>
<feature type="transmembrane region" description="Helical" evidence="8">
    <location>
        <begin position="102"/>
        <end position="123"/>
    </location>
</feature>
<dbReference type="PROSITE" id="PS50928">
    <property type="entry name" value="ABC_TM1"/>
    <property type="match status" value="1"/>
</dbReference>
<dbReference type="RefSeq" id="WP_135264294.1">
    <property type="nucleotide sequence ID" value="NZ_SMLM01000002.1"/>
</dbReference>
<evidence type="ECO:0000256" key="1">
    <source>
        <dbReference type="ARBA" id="ARBA00004429"/>
    </source>
</evidence>
<comment type="subcellular location">
    <subcellularLocation>
        <location evidence="1">Cell inner membrane</location>
        <topology evidence="1">Multi-pass membrane protein</topology>
    </subcellularLocation>
    <subcellularLocation>
        <location evidence="8">Cell membrane</location>
        <topology evidence="8">Multi-pass membrane protein</topology>
    </subcellularLocation>
</comment>
<evidence type="ECO:0000313" key="10">
    <source>
        <dbReference type="EMBL" id="TFZ02770.1"/>
    </source>
</evidence>
<evidence type="ECO:0000313" key="11">
    <source>
        <dbReference type="Proteomes" id="UP000298180"/>
    </source>
</evidence>
<dbReference type="Gene3D" id="1.10.3720.10">
    <property type="entry name" value="MetI-like"/>
    <property type="match status" value="1"/>
</dbReference>
<dbReference type="AlphaFoldDB" id="A0A4Z0BWN8"/>
<evidence type="ECO:0000256" key="8">
    <source>
        <dbReference type="RuleBase" id="RU363032"/>
    </source>
</evidence>
<keyword evidence="5 8" id="KW-0812">Transmembrane</keyword>
<dbReference type="GO" id="GO:0055085">
    <property type="term" value="P:transmembrane transport"/>
    <property type="evidence" value="ECO:0007669"/>
    <property type="project" value="InterPro"/>
</dbReference>
<dbReference type="Pfam" id="PF00528">
    <property type="entry name" value="BPD_transp_1"/>
    <property type="match status" value="1"/>
</dbReference>
<dbReference type="PANTHER" id="PTHR43357">
    <property type="entry name" value="INNER MEMBRANE ABC TRANSPORTER PERMEASE PROTEIN YDCV"/>
    <property type="match status" value="1"/>
</dbReference>
<dbReference type="SUPFAM" id="SSF161098">
    <property type="entry name" value="MetI-like"/>
    <property type="match status" value="1"/>
</dbReference>
<evidence type="ECO:0000256" key="2">
    <source>
        <dbReference type="ARBA" id="ARBA00022448"/>
    </source>
</evidence>
<sequence length="268" mass="28889">MKPRIGRMVLGTVNVTVMGLMLLPVVFVAWSAFYDSTFLTFPPPGYTVRWFEAALKREAFVSGLVTSAKVALMAACAGVIIGTAASLVLQRSRLPGTQFLQTLLVSPLMVPNIVLGIALYLFFLSMADHTGLDLSQGLGGLTLAHTLLTLPWSVRLISANLTGLDRSLEEAAMNLGASPLRTFFMVTLPQLRAGMIAAVLFSFIISFENLEISLFLVGPGASTFPIALMQYLEFNMDPTVAAASTLQVVLIATLLVITDKYVKLSRVV</sequence>
<comment type="similarity">
    <text evidence="8">Belongs to the binding-protein-dependent transport system permease family.</text>
</comment>
<reference evidence="10 11" key="1">
    <citation type="submission" date="2019-03" db="EMBL/GenBank/DDBJ databases">
        <title>Ramlibacter henchirensis DSM 14656, whole genome shotgun sequence.</title>
        <authorList>
            <person name="Zhang X."/>
            <person name="Feng G."/>
            <person name="Zhu H."/>
        </authorList>
    </citation>
    <scope>NUCLEOTIDE SEQUENCE [LARGE SCALE GENOMIC DNA]</scope>
    <source>
        <strain evidence="10 11">DSM 14656</strain>
    </source>
</reference>
<keyword evidence="6 8" id="KW-1133">Transmembrane helix</keyword>
<dbReference type="PANTHER" id="PTHR43357:SF4">
    <property type="entry name" value="INNER MEMBRANE ABC TRANSPORTER PERMEASE PROTEIN YDCV"/>
    <property type="match status" value="1"/>
</dbReference>
<keyword evidence="7 8" id="KW-0472">Membrane</keyword>
<gene>
    <name evidence="10" type="ORF">EZ313_16120</name>
</gene>
<keyword evidence="4" id="KW-0997">Cell inner membrane</keyword>
<dbReference type="InterPro" id="IPR035906">
    <property type="entry name" value="MetI-like_sf"/>
</dbReference>
<evidence type="ECO:0000256" key="6">
    <source>
        <dbReference type="ARBA" id="ARBA00022989"/>
    </source>
</evidence>
<evidence type="ECO:0000256" key="5">
    <source>
        <dbReference type="ARBA" id="ARBA00022692"/>
    </source>
</evidence>
<accession>A0A4Z0BWN8</accession>
<dbReference type="InterPro" id="IPR000515">
    <property type="entry name" value="MetI-like"/>
</dbReference>